<dbReference type="InterPro" id="IPR036097">
    <property type="entry name" value="HisK_dim/P_sf"/>
</dbReference>
<dbReference type="PRINTS" id="PR00344">
    <property type="entry name" value="BCTRLSENSOR"/>
</dbReference>
<feature type="domain" description="Histidine kinase" evidence="9">
    <location>
        <begin position="205"/>
        <end position="417"/>
    </location>
</feature>
<evidence type="ECO:0000256" key="3">
    <source>
        <dbReference type="ARBA" id="ARBA00022553"/>
    </source>
</evidence>
<dbReference type="InterPro" id="IPR036890">
    <property type="entry name" value="HATPase_C_sf"/>
</dbReference>
<keyword evidence="4" id="KW-0808">Transferase</keyword>
<dbReference type="InterPro" id="IPR004358">
    <property type="entry name" value="Sig_transdc_His_kin-like_C"/>
</dbReference>
<dbReference type="EC" id="2.7.13.3" evidence="2"/>
<evidence type="ECO:0000256" key="5">
    <source>
        <dbReference type="ARBA" id="ARBA00022777"/>
    </source>
</evidence>
<dbReference type="Gene3D" id="3.30.565.10">
    <property type="entry name" value="Histidine kinase-like ATPase, C-terminal domain"/>
    <property type="match status" value="1"/>
</dbReference>
<evidence type="ECO:0000256" key="2">
    <source>
        <dbReference type="ARBA" id="ARBA00012438"/>
    </source>
</evidence>
<dbReference type="InterPro" id="IPR050736">
    <property type="entry name" value="Sensor_HK_Regulatory"/>
</dbReference>
<comment type="catalytic activity">
    <reaction evidence="1">
        <text>ATP + protein L-histidine = ADP + protein N-phospho-L-histidine.</text>
        <dbReference type="EC" id="2.7.13.3"/>
    </reaction>
</comment>
<keyword evidence="6" id="KW-0902">Two-component regulatory system</keyword>
<keyword evidence="3" id="KW-0597">Phosphoprotein</keyword>
<feature type="transmembrane region" description="Helical" evidence="8">
    <location>
        <begin position="117"/>
        <end position="136"/>
    </location>
</feature>
<protein>
    <recommendedName>
        <fullName evidence="2">histidine kinase</fullName>
        <ecNumber evidence="2">2.7.13.3</ecNumber>
    </recommendedName>
</protein>
<comment type="caution">
    <text evidence="10">The sequence shown here is derived from an EMBL/GenBank/DDBJ whole genome shotgun (WGS) entry which is preliminary data.</text>
</comment>
<dbReference type="PANTHER" id="PTHR43711">
    <property type="entry name" value="TWO-COMPONENT HISTIDINE KINASE"/>
    <property type="match status" value="1"/>
</dbReference>
<keyword evidence="11" id="KW-1185">Reference proteome</keyword>
<keyword evidence="8" id="KW-1133">Transmembrane helix</keyword>
<dbReference type="InterPro" id="IPR005467">
    <property type="entry name" value="His_kinase_dom"/>
</dbReference>
<dbReference type="Pfam" id="PF00512">
    <property type="entry name" value="HisKA"/>
    <property type="match status" value="1"/>
</dbReference>
<sequence>MKAFNRTFAAVLIIIAAVFAGTNLYLNKIQGEEGRSYRVEAERAASDIAAAGLEQVDMSRYPTLVSIVGLTEADGQREQEFFEGDNEDYLIRKIDGIYYRFSYQADDRVYQKHIIKIVNLSLAAISVIVFAVLIFIRVRLVGPFYQLQEVPYELAKGNLTAPQKEGRNQFFGRFLWGVDLLRENLEQQKEERMEMQKEKKTLILSLSHDIKTPLSAIKLYAKALSKNLYDNPDRQREIADNINAKADQIEGFVTQIIQASRDDFLKLSVEDGEIYVSQIVHKIEGYYKEKLEFLKIGFQIDKYTDCIVKGDGDRAVEVLQNIMENAVKYGDGHWIRITFDDEENCRLITVTNSGCTLPDSEMPHIFDSFWRGSNTGSSGGSGLGLYICRQLMQKMGGEIFAVSENGEMKVTVVFTKV</sequence>
<evidence type="ECO:0000256" key="7">
    <source>
        <dbReference type="SAM" id="Coils"/>
    </source>
</evidence>
<proteinExistence type="predicted"/>
<gene>
    <name evidence="10" type="ORF">LIZ65_04820</name>
</gene>
<evidence type="ECO:0000259" key="9">
    <source>
        <dbReference type="PROSITE" id="PS50109"/>
    </source>
</evidence>
<keyword evidence="7" id="KW-0175">Coiled coil</keyword>
<feature type="coiled-coil region" evidence="7">
    <location>
        <begin position="178"/>
        <end position="205"/>
    </location>
</feature>
<accession>A0ABS8DDV8</accession>
<dbReference type="CDD" id="cd00082">
    <property type="entry name" value="HisKA"/>
    <property type="match status" value="1"/>
</dbReference>
<keyword evidence="8" id="KW-0812">Transmembrane</keyword>
<reference evidence="10 11" key="1">
    <citation type="submission" date="2021-10" db="EMBL/GenBank/DDBJ databases">
        <title>Collection of gut derived symbiotic bacterial strains cultured from healthy donors.</title>
        <authorList>
            <person name="Lin H."/>
            <person name="Littmann E."/>
            <person name="Kohout C."/>
            <person name="Pamer E.G."/>
        </authorList>
    </citation>
    <scope>NUCLEOTIDE SEQUENCE [LARGE SCALE GENOMIC DNA]</scope>
    <source>
        <strain evidence="10 11">DFI.1.165</strain>
    </source>
</reference>
<dbReference type="Pfam" id="PF02518">
    <property type="entry name" value="HATPase_c"/>
    <property type="match status" value="1"/>
</dbReference>
<dbReference type="Proteomes" id="UP001299546">
    <property type="component" value="Unassembled WGS sequence"/>
</dbReference>
<dbReference type="Gene3D" id="1.10.287.130">
    <property type="match status" value="1"/>
</dbReference>
<dbReference type="PANTHER" id="PTHR43711:SF1">
    <property type="entry name" value="HISTIDINE KINASE 1"/>
    <property type="match status" value="1"/>
</dbReference>
<dbReference type="CDD" id="cd00075">
    <property type="entry name" value="HATPase"/>
    <property type="match status" value="1"/>
</dbReference>
<dbReference type="SUPFAM" id="SSF47384">
    <property type="entry name" value="Homodimeric domain of signal transducing histidine kinase"/>
    <property type="match status" value="1"/>
</dbReference>
<keyword evidence="5 10" id="KW-0418">Kinase</keyword>
<dbReference type="SMART" id="SM00387">
    <property type="entry name" value="HATPase_c"/>
    <property type="match status" value="1"/>
</dbReference>
<dbReference type="PROSITE" id="PS50109">
    <property type="entry name" value="HIS_KIN"/>
    <property type="match status" value="1"/>
</dbReference>
<dbReference type="SUPFAM" id="SSF55874">
    <property type="entry name" value="ATPase domain of HSP90 chaperone/DNA topoisomerase II/histidine kinase"/>
    <property type="match status" value="1"/>
</dbReference>
<dbReference type="GO" id="GO:0016301">
    <property type="term" value="F:kinase activity"/>
    <property type="evidence" value="ECO:0007669"/>
    <property type="project" value="UniProtKB-KW"/>
</dbReference>
<dbReference type="EMBL" id="JAJCIS010000002">
    <property type="protein sequence ID" value="MCB7386602.1"/>
    <property type="molecule type" value="Genomic_DNA"/>
</dbReference>
<evidence type="ECO:0000313" key="10">
    <source>
        <dbReference type="EMBL" id="MCB7386602.1"/>
    </source>
</evidence>
<dbReference type="SMART" id="SM00388">
    <property type="entry name" value="HisKA"/>
    <property type="match status" value="1"/>
</dbReference>
<evidence type="ECO:0000256" key="8">
    <source>
        <dbReference type="SAM" id="Phobius"/>
    </source>
</evidence>
<evidence type="ECO:0000256" key="6">
    <source>
        <dbReference type="ARBA" id="ARBA00023012"/>
    </source>
</evidence>
<organism evidence="10 11">
    <name type="scientific">Bariatricus massiliensis</name>
    <dbReference type="NCBI Taxonomy" id="1745713"/>
    <lineage>
        <taxon>Bacteria</taxon>
        <taxon>Bacillati</taxon>
        <taxon>Bacillota</taxon>
        <taxon>Clostridia</taxon>
        <taxon>Lachnospirales</taxon>
        <taxon>Lachnospiraceae</taxon>
        <taxon>Bariatricus</taxon>
    </lineage>
</organism>
<dbReference type="InterPro" id="IPR003594">
    <property type="entry name" value="HATPase_dom"/>
</dbReference>
<name>A0ABS8DDV8_9FIRM</name>
<evidence type="ECO:0000256" key="1">
    <source>
        <dbReference type="ARBA" id="ARBA00000085"/>
    </source>
</evidence>
<dbReference type="InterPro" id="IPR003661">
    <property type="entry name" value="HisK_dim/P_dom"/>
</dbReference>
<dbReference type="RefSeq" id="WP_066736621.1">
    <property type="nucleotide sequence ID" value="NZ_JAJCIQ010000002.1"/>
</dbReference>
<evidence type="ECO:0000256" key="4">
    <source>
        <dbReference type="ARBA" id="ARBA00022679"/>
    </source>
</evidence>
<keyword evidence="8" id="KW-0472">Membrane</keyword>
<feature type="transmembrane region" description="Helical" evidence="8">
    <location>
        <begin position="6"/>
        <end position="26"/>
    </location>
</feature>
<evidence type="ECO:0000313" key="11">
    <source>
        <dbReference type="Proteomes" id="UP001299546"/>
    </source>
</evidence>